<dbReference type="AlphaFoldDB" id="A0ABD1TEM1"/>
<proteinExistence type="predicted"/>
<dbReference type="PANTHER" id="PTHR11440">
    <property type="entry name" value="LECITHIN-CHOLESTEROL ACYLTRANSFERASE-RELATED"/>
    <property type="match status" value="1"/>
</dbReference>
<accession>A0ABD1TEM1</accession>
<organism evidence="2 3">
    <name type="scientific">Abeliophyllum distichum</name>
    <dbReference type="NCBI Taxonomy" id="126358"/>
    <lineage>
        <taxon>Eukaryota</taxon>
        <taxon>Viridiplantae</taxon>
        <taxon>Streptophyta</taxon>
        <taxon>Embryophyta</taxon>
        <taxon>Tracheophyta</taxon>
        <taxon>Spermatophyta</taxon>
        <taxon>Magnoliopsida</taxon>
        <taxon>eudicotyledons</taxon>
        <taxon>Gunneridae</taxon>
        <taxon>Pentapetalae</taxon>
        <taxon>asterids</taxon>
        <taxon>lamiids</taxon>
        <taxon>Lamiales</taxon>
        <taxon>Oleaceae</taxon>
        <taxon>Forsythieae</taxon>
        <taxon>Abeliophyllum</taxon>
    </lineage>
</organism>
<keyword evidence="2" id="KW-0808">Transferase</keyword>
<gene>
    <name evidence="2" type="ORF">Adt_16759</name>
</gene>
<keyword evidence="1" id="KW-1133">Transmembrane helix</keyword>
<protein>
    <submittedName>
        <fullName evidence="2">Phospholipid:diacylglycerol acyltransferase 1</fullName>
    </submittedName>
</protein>
<sequence length="164" mass="18857">MAHILRFRKLCFLEPVKYSSCDKAKAVEKKSVETPKVENEDQGAVSALLEENTKRKKQKKQPKEWRCIDSCCWIVGYMCTTWWLLLFLFHCLPGNLPGLKVPEPPGARLKREGLTALHPVVLVPGIVTGGLELWEGKPCYEDLFRRRLWGGSFTEIFKRFGLHI</sequence>
<keyword evidence="1" id="KW-0472">Membrane</keyword>
<reference evidence="3" key="1">
    <citation type="submission" date="2024-07" db="EMBL/GenBank/DDBJ databases">
        <title>Two chromosome-level genome assemblies of Korean endemic species Abeliophyllum distichum and Forsythia ovata (Oleaceae).</title>
        <authorList>
            <person name="Jang H."/>
        </authorList>
    </citation>
    <scope>NUCLEOTIDE SEQUENCE [LARGE SCALE GENOMIC DNA]</scope>
</reference>
<dbReference type="Proteomes" id="UP001604336">
    <property type="component" value="Unassembled WGS sequence"/>
</dbReference>
<evidence type="ECO:0000256" key="1">
    <source>
        <dbReference type="SAM" id="Phobius"/>
    </source>
</evidence>
<comment type="caution">
    <text evidence="2">The sequence shown here is derived from an EMBL/GenBank/DDBJ whole genome shotgun (WGS) entry which is preliminary data.</text>
</comment>
<dbReference type="EMBL" id="JBFOLK010000005">
    <property type="protein sequence ID" value="KAL2511159.1"/>
    <property type="molecule type" value="Genomic_DNA"/>
</dbReference>
<dbReference type="GO" id="GO:0016746">
    <property type="term" value="F:acyltransferase activity"/>
    <property type="evidence" value="ECO:0007669"/>
    <property type="project" value="UniProtKB-KW"/>
</dbReference>
<keyword evidence="2" id="KW-0012">Acyltransferase</keyword>
<feature type="transmembrane region" description="Helical" evidence="1">
    <location>
        <begin position="65"/>
        <end position="89"/>
    </location>
</feature>
<keyword evidence="3" id="KW-1185">Reference proteome</keyword>
<name>A0ABD1TEM1_9LAMI</name>
<evidence type="ECO:0000313" key="3">
    <source>
        <dbReference type="Proteomes" id="UP001604336"/>
    </source>
</evidence>
<keyword evidence="1" id="KW-0812">Transmembrane</keyword>
<evidence type="ECO:0000313" key="2">
    <source>
        <dbReference type="EMBL" id="KAL2511159.1"/>
    </source>
</evidence>